<protein>
    <submittedName>
        <fullName evidence="2">Uncharacterized protein C17orf105</fullName>
    </submittedName>
</protein>
<reference evidence="2" key="1">
    <citation type="journal article" date="2013" name="Genome Biol. Evol.">
        <title>Punctuated emergences of genetic and phenotypic innovations in eumetazoan, bilaterian, euteleostome, and hominidae ancestors.</title>
        <authorList>
            <person name="Wenger Y."/>
            <person name="Galliot B."/>
        </authorList>
    </citation>
    <scope>NUCLEOTIDE SEQUENCE</scope>
    <source>
        <tissue evidence="2">Whole animals</tissue>
    </source>
</reference>
<dbReference type="InterPro" id="IPR029488">
    <property type="entry name" value="Hmw/CFAP97"/>
</dbReference>
<dbReference type="InterPro" id="IPR038792">
    <property type="entry name" value="CFAP97D1/2"/>
</dbReference>
<dbReference type="OMA" id="MHKSYQP"/>
<comment type="similarity">
    <text evidence="1">Belongs to the CFAP97 family.</text>
</comment>
<dbReference type="EMBL" id="HAAD01005983">
    <property type="protein sequence ID" value="CDG72215.1"/>
    <property type="molecule type" value="mRNA"/>
</dbReference>
<evidence type="ECO:0000313" key="2">
    <source>
        <dbReference type="EMBL" id="CDG72215.1"/>
    </source>
</evidence>
<gene>
    <name evidence="2" type="primary">C17orf105</name>
</gene>
<sequence>MHRAYQPITPAHNKLLKKRWDMTKYDIHRKKVYLARPVIDNHPPKTYAHLQCKLKKMQIEEEHLATVQRDNMILFHKMSFIEKTKGSVDNRNEYEHKSLNQSKRQRELHRVNHENQAIIKRIVAKQPYYSHLDFEEDWRTNQQFMDNIAKYPRDVIKDSKSRNDDSLDSKPVDLPGFLPSLITIPSCKRMH</sequence>
<dbReference type="AlphaFoldDB" id="T2MJX4"/>
<dbReference type="KEGG" id="hmg:100202656"/>
<dbReference type="Pfam" id="PF13879">
    <property type="entry name" value="Hmw_CFAP97"/>
    <property type="match status" value="1"/>
</dbReference>
<accession>T2MJX4</accession>
<dbReference type="PANTHER" id="PTHR33768">
    <property type="entry name" value="MIP11318P"/>
    <property type="match status" value="1"/>
</dbReference>
<proteinExistence type="evidence at transcript level"/>
<name>T2MJX4_HYDVU</name>
<organism evidence="2">
    <name type="scientific">Hydra vulgaris</name>
    <name type="common">Hydra</name>
    <name type="synonym">Hydra attenuata</name>
    <dbReference type="NCBI Taxonomy" id="6087"/>
    <lineage>
        <taxon>Eukaryota</taxon>
        <taxon>Metazoa</taxon>
        <taxon>Cnidaria</taxon>
        <taxon>Hydrozoa</taxon>
        <taxon>Hydroidolina</taxon>
        <taxon>Anthoathecata</taxon>
        <taxon>Aplanulata</taxon>
        <taxon>Hydridae</taxon>
        <taxon>Hydra</taxon>
    </lineage>
</organism>
<dbReference type="PANTHER" id="PTHR33768:SF3">
    <property type="entry name" value="MIP11318P"/>
    <property type="match status" value="1"/>
</dbReference>
<dbReference type="OrthoDB" id="2163395at2759"/>
<evidence type="ECO:0000256" key="1">
    <source>
        <dbReference type="ARBA" id="ARBA00008315"/>
    </source>
</evidence>